<protein>
    <submittedName>
        <fullName evidence="7">Yip1 family protein</fullName>
    </submittedName>
</protein>
<keyword evidence="3 5" id="KW-1133">Transmembrane helix</keyword>
<evidence type="ECO:0000256" key="4">
    <source>
        <dbReference type="ARBA" id="ARBA00023136"/>
    </source>
</evidence>
<evidence type="ECO:0000256" key="2">
    <source>
        <dbReference type="ARBA" id="ARBA00022692"/>
    </source>
</evidence>
<dbReference type="Pfam" id="PF04893">
    <property type="entry name" value="Yip1"/>
    <property type="match status" value="1"/>
</dbReference>
<feature type="transmembrane region" description="Helical" evidence="5">
    <location>
        <begin position="165"/>
        <end position="188"/>
    </location>
</feature>
<name>A0ABU8FGY9_9BACI</name>
<feature type="domain" description="Yip1" evidence="6">
    <location>
        <begin position="18"/>
        <end position="214"/>
    </location>
</feature>
<proteinExistence type="predicted"/>
<organism evidence="7 8">
    <name type="scientific">Bacillus bruguierae</name>
    <dbReference type="NCBI Taxonomy" id="3127667"/>
    <lineage>
        <taxon>Bacteria</taxon>
        <taxon>Bacillati</taxon>
        <taxon>Bacillota</taxon>
        <taxon>Bacilli</taxon>
        <taxon>Bacillales</taxon>
        <taxon>Bacillaceae</taxon>
        <taxon>Bacillus</taxon>
    </lineage>
</organism>
<keyword evidence="8" id="KW-1185">Reference proteome</keyword>
<dbReference type="Proteomes" id="UP001372526">
    <property type="component" value="Unassembled WGS sequence"/>
</dbReference>
<evidence type="ECO:0000259" key="6">
    <source>
        <dbReference type="Pfam" id="PF04893"/>
    </source>
</evidence>
<feature type="transmembrane region" description="Helical" evidence="5">
    <location>
        <begin position="125"/>
        <end position="145"/>
    </location>
</feature>
<gene>
    <name evidence="7" type="ORF">WAZ07_07470</name>
</gene>
<sequence length="227" mass="24112">MKSNVDVQKVGGEKPSLFGMITSPGLQFERMKTNGSVWGALIILAVLGGMVSIINNYINFNSPQLQAVMENEQAAMFKNITIGISFFTGMLGVAAGFMFTAAVYKVIMMVMGNDTPYQKLLSITVYTGLITCIGLLINGVLAIVFGEDGTVKYTSLGPLFEKGTVAFGIGSTIDIFLIWVLVVTGLGLHITAGLSKKQATIFVVVFFIISLAFSAAVGLVSGLFPKA</sequence>
<evidence type="ECO:0000256" key="1">
    <source>
        <dbReference type="ARBA" id="ARBA00004141"/>
    </source>
</evidence>
<evidence type="ECO:0000256" key="5">
    <source>
        <dbReference type="SAM" id="Phobius"/>
    </source>
</evidence>
<comment type="caution">
    <text evidence="7">The sequence shown here is derived from an EMBL/GenBank/DDBJ whole genome shotgun (WGS) entry which is preliminary data.</text>
</comment>
<reference evidence="7 8" key="1">
    <citation type="submission" date="2024-01" db="EMBL/GenBank/DDBJ databases">
        <title>Seven novel Bacillus-like species.</title>
        <authorList>
            <person name="Liu G."/>
        </authorList>
    </citation>
    <scope>NUCLEOTIDE SEQUENCE [LARGE SCALE GENOMIC DNA]</scope>
    <source>
        <strain evidence="7 8">FJAT-51639</strain>
    </source>
</reference>
<evidence type="ECO:0000313" key="8">
    <source>
        <dbReference type="Proteomes" id="UP001372526"/>
    </source>
</evidence>
<comment type="subcellular location">
    <subcellularLocation>
        <location evidence="1">Membrane</location>
        <topology evidence="1">Multi-pass membrane protein</topology>
    </subcellularLocation>
</comment>
<dbReference type="EMBL" id="JBAWSX010000003">
    <property type="protein sequence ID" value="MEI4801171.1"/>
    <property type="molecule type" value="Genomic_DNA"/>
</dbReference>
<dbReference type="RefSeq" id="WP_336471943.1">
    <property type="nucleotide sequence ID" value="NZ_JBAWSX010000003.1"/>
</dbReference>
<keyword evidence="2 5" id="KW-0812">Transmembrane</keyword>
<keyword evidence="4 5" id="KW-0472">Membrane</keyword>
<evidence type="ECO:0000256" key="3">
    <source>
        <dbReference type="ARBA" id="ARBA00022989"/>
    </source>
</evidence>
<accession>A0ABU8FGY9</accession>
<evidence type="ECO:0000313" key="7">
    <source>
        <dbReference type="EMBL" id="MEI4801171.1"/>
    </source>
</evidence>
<feature type="transmembrane region" description="Helical" evidence="5">
    <location>
        <begin position="200"/>
        <end position="224"/>
    </location>
</feature>
<dbReference type="InterPro" id="IPR006977">
    <property type="entry name" value="Yip1_dom"/>
</dbReference>
<feature type="transmembrane region" description="Helical" evidence="5">
    <location>
        <begin position="80"/>
        <end position="104"/>
    </location>
</feature>
<feature type="transmembrane region" description="Helical" evidence="5">
    <location>
        <begin position="37"/>
        <end position="60"/>
    </location>
</feature>